<evidence type="ECO:0000256" key="16">
    <source>
        <dbReference type="ARBA" id="ARBA00067459"/>
    </source>
</evidence>
<evidence type="ECO:0000256" key="8">
    <source>
        <dbReference type="ARBA" id="ARBA00022837"/>
    </source>
</evidence>
<keyword evidence="8" id="KW-0106">Calcium</keyword>
<feature type="transmembrane region" description="Helical" evidence="18">
    <location>
        <begin position="318"/>
        <end position="342"/>
    </location>
</feature>
<evidence type="ECO:0000256" key="18">
    <source>
        <dbReference type="SAM" id="Phobius"/>
    </source>
</evidence>
<protein>
    <recommendedName>
        <fullName evidence="16">Calcium-channel protein CCH1</fullName>
    </recommendedName>
</protein>
<gene>
    <name evidence="20" type="ORF">BN14_02709</name>
</gene>
<dbReference type="GO" id="GO:0008331">
    <property type="term" value="F:high voltage-gated calcium channel activity"/>
    <property type="evidence" value="ECO:0007669"/>
    <property type="project" value="TreeGrafter"/>
</dbReference>
<feature type="transmembrane region" description="Helical" evidence="18">
    <location>
        <begin position="675"/>
        <end position="700"/>
    </location>
</feature>
<keyword evidence="9" id="KW-0851">Voltage-gated channel</keyword>
<dbReference type="HOGENOM" id="CLU_000443_3_0_1"/>
<dbReference type="InterPro" id="IPR002048">
    <property type="entry name" value="EF_hand_dom"/>
</dbReference>
<dbReference type="Gene3D" id="1.10.238.10">
    <property type="entry name" value="EF-hand"/>
    <property type="match status" value="1"/>
</dbReference>
<reference evidence="20 21" key="1">
    <citation type="journal article" date="2013" name="J. Biotechnol.">
        <title>Establishment and interpretation of the genome sequence of the phytopathogenic fungus Rhizoctonia solani AG1-IB isolate 7/3/14.</title>
        <authorList>
            <person name="Wibberg D.W."/>
            <person name="Jelonek L.J."/>
            <person name="Rupp O.R."/>
            <person name="Hennig M.H."/>
            <person name="Eikmeyer F.E."/>
            <person name="Goesmann A.G."/>
            <person name="Hartmann A.H."/>
            <person name="Borriss R.B."/>
            <person name="Grosch R.G."/>
            <person name="Puehler A.P."/>
            <person name="Schlueter A.S."/>
        </authorList>
    </citation>
    <scope>NUCLEOTIDE SEQUENCE [LARGE SCALE GENOMIC DNA]</scope>
    <source>
        <strain evidence="21">AG1-IB / isolate 7/3/14</strain>
    </source>
</reference>
<evidence type="ECO:0000256" key="1">
    <source>
        <dbReference type="ARBA" id="ARBA00004651"/>
    </source>
</evidence>
<comment type="caution">
    <text evidence="20">The sequence shown here is derived from an EMBL/GenBank/DDBJ whole genome shotgun (WGS) entry which is preliminary data.</text>
</comment>
<dbReference type="AlphaFoldDB" id="M5BNX1"/>
<accession>M5BNX1</accession>
<feature type="transmembrane region" description="Helical" evidence="18">
    <location>
        <begin position="464"/>
        <end position="485"/>
    </location>
</feature>
<organism evidence="20 21">
    <name type="scientific">Thanatephorus cucumeris (strain AG1-IB / isolate 7/3/14)</name>
    <name type="common">Lettuce bottom rot fungus</name>
    <name type="synonym">Rhizoctonia solani</name>
    <dbReference type="NCBI Taxonomy" id="1108050"/>
    <lineage>
        <taxon>Eukaryota</taxon>
        <taxon>Fungi</taxon>
        <taxon>Dikarya</taxon>
        <taxon>Basidiomycota</taxon>
        <taxon>Agaricomycotina</taxon>
        <taxon>Agaricomycetes</taxon>
        <taxon>Cantharellales</taxon>
        <taxon>Ceratobasidiaceae</taxon>
        <taxon>Rhizoctonia</taxon>
        <taxon>Rhizoctonia solani AG-1</taxon>
    </lineage>
</organism>
<dbReference type="EMBL" id="CAOJ01003685">
    <property type="protein sequence ID" value="CCO28711.1"/>
    <property type="molecule type" value="Genomic_DNA"/>
</dbReference>
<dbReference type="Proteomes" id="UP000012065">
    <property type="component" value="Unassembled WGS sequence"/>
</dbReference>
<evidence type="ECO:0000256" key="15">
    <source>
        <dbReference type="ARBA" id="ARBA00061395"/>
    </source>
</evidence>
<dbReference type="Gene3D" id="1.20.120.350">
    <property type="entry name" value="Voltage-gated potassium channels. Chain C"/>
    <property type="match status" value="1"/>
</dbReference>
<keyword evidence="12 18" id="KW-0472">Membrane</keyword>
<keyword evidence="4" id="KW-0597">Phosphoprotein</keyword>
<evidence type="ECO:0000256" key="7">
    <source>
        <dbReference type="ARBA" id="ARBA00022692"/>
    </source>
</evidence>
<dbReference type="GO" id="GO:0098703">
    <property type="term" value="P:calcium ion import across plasma membrane"/>
    <property type="evidence" value="ECO:0007669"/>
    <property type="project" value="TreeGrafter"/>
</dbReference>
<feature type="transmembrane region" description="Helical" evidence="18">
    <location>
        <begin position="354"/>
        <end position="380"/>
    </location>
</feature>
<dbReference type="GO" id="GO:0005891">
    <property type="term" value="C:voltage-gated calcium channel complex"/>
    <property type="evidence" value="ECO:0007669"/>
    <property type="project" value="TreeGrafter"/>
</dbReference>
<feature type="transmembrane region" description="Helical" evidence="18">
    <location>
        <begin position="586"/>
        <end position="607"/>
    </location>
</feature>
<proteinExistence type="inferred from homology"/>
<comment type="similarity">
    <text evidence="15">Belongs to the calcium channel alpha-1 subunit (TC 1.A.1.11) family.</text>
</comment>
<keyword evidence="6" id="KW-0107">Calcium channel</keyword>
<keyword evidence="7 18" id="KW-0812">Transmembrane</keyword>
<dbReference type="GO" id="GO:0005509">
    <property type="term" value="F:calcium ion binding"/>
    <property type="evidence" value="ECO:0007669"/>
    <property type="project" value="InterPro"/>
</dbReference>
<dbReference type="InterPro" id="IPR050599">
    <property type="entry name" value="VDCC_alpha-1_subunit"/>
</dbReference>
<feature type="transmembrane region" description="Helical" evidence="18">
    <location>
        <begin position="15"/>
        <end position="37"/>
    </location>
</feature>
<evidence type="ECO:0000256" key="9">
    <source>
        <dbReference type="ARBA" id="ARBA00022882"/>
    </source>
</evidence>
<evidence type="ECO:0000259" key="19">
    <source>
        <dbReference type="PROSITE" id="PS50222"/>
    </source>
</evidence>
<dbReference type="SUPFAM" id="SSF81324">
    <property type="entry name" value="Voltage-gated potassium channels"/>
    <property type="match status" value="2"/>
</dbReference>
<keyword evidence="13" id="KW-0325">Glycoprotein</keyword>
<sequence length="1131" mass="128943">MRPLLLRVFGNMTGLANMVLFLILTNYIAALVAIQLLRGDLPEDSDMNYSQIPLSFIGMYQIFSSENWTDVLYNATASEVQFNQTVIVAIFLCGWFFFANFILLQMFIAVINENFDVAEEQKREEQLAAYQRKIQPRVARLEWMDKWNPYRFFKSESPSTTPGGQTVGRNKSMLQRIRRSRTHARKASYHSDFDEPKGFIAVLRKFFALDPPESEDVPMQNIRKRRPTLTILGDETVELERHLEILSATNPNDIPDDRRFEREQRARKAEFIRAHPTFDRTFWILSQRNPLRKFCQMLVTPSNGDRIYGRPPSPVPQAIFQLTIMVVVISGIVIAAIATPVYRREYFKDRGGRIHLAWFDIAEATFGFVLVLELIIKVVADGFIFTPNAYVLSVWNLVDLTILVALLSNVVTSLIVIGGISRLTRSLKAFRALRLVTLVGRMRETFHSVMFAGANRIFEAGMLAMLYMLPYACWGLNIFAGRFYLCNDEDVPGKLESWDIPSPSTTFSFDTFGSSLLILFEIVSLEGWIDVLVVALGLKGKDEQPGHNIAQVNSIFFMVYNLMGAVVILTLFVRSQTFSNSILDDFFRNAVFLFVSLVYALDIIIRLSGLGWRSFKANGWNLFDIVVVIGNFATGIPIVFGSQGFLIEQLQKLFLVSIAFKLVQKSDNLNQLFKTAVASLPAIMNLFLLWFTLFIFYGIVFMEVFGLTRWGGAETHNQNYSSLGNALLMLAFMSTGEGWNEYMHDYTVEYPRCQNSSPEEPDSDCGSAAWAYFLFISWNILSMYIFVNMFTGVVVENFSYVFQLTGEMSISREEMRVFKKVWAEFDPDRKGFISRRSLVPFFSKLRGIFEVRLYPESLSPQALVKATKMNNPLTYRSTITGEEIPVPLNMRRLNSMLNGVDYAEVRARRQVYNRLFYEARILEEDPGISFTNMLLLLAHHKLIDDSKALRVEEAYRRKITTDHVTELVNLDRVRSLLKMVYHRRNYLQARDRLEAERRVKSGVPAIIVEDLPSSPPPTTSRDIAGGLNSPIHSPHESFDRRTSQEHTGYFGRVGSAPSSPITSTPVPRHQRQISDASMLSADITSSPTIGPRYSQDQSISVSRRPSIWGDIIQAAGEKKDEEPAIRRSNSQ</sequence>
<dbReference type="FunFam" id="1.10.287.70:FF:000093">
    <property type="entry name" value="Calcium channel subunit Cch1"/>
    <property type="match status" value="1"/>
</dbReference>
<evidence type="ECO:0000256" key="11">
    <source>
        <dbReference type="ARBA" id="ARBA00023065"/>
    </source>
</evidence>
<evidence type="ECO:0000313" key="21">
    <source>
        <dbReference type="Proteomes" id="UP000012065"/>
    </source>
</evidence>
<evidence type="ECO:0000256" key="14">
    <source>
        <dbReference type="ARBA" id="ARBA00023303"/>
    </source>
</evidence>
<name>M5BNX1_THACB</name>
<evidence type="ECO:0000256" key="13">
    <source>
        <dbReference type="ARBA" id="ARBA00023180"/>
    </source>
</evidence>
<evidence type="ECO:0000256" key="3">
    <source>
        <dbReference type="ARBA" id="ARBA00022475"/>
    </source>
</evidence>
<keyword evidence="3" id="KW-1003">Cell membrane</keyword>
<keyword evidence="5" id="KW-0109">Calcium transport</keyword>
<evidence type="ECO:0000256" key="5">
    <source>
        <dbReference type="ARBA" id="ARBA00022568"/>
    </source>
</evidence>
<feature type="transmembrane region" description="Helical" evidence="18">
    <location>
        <begin position="619"/>
        <end position="640"/>
    </location>
</feature>
<feature type="domain" description="EF-hand" evidence="19">
    <location>
        <begin position="813"/>
        <end position="848"/>
    </location>
</feature>
<comment type="subcellular location">
    <subcellularLocation>
        <location evidence="1">Cell membrane</location>
        <topology evidence="1">Multi-pass membrane protein</topology>
    </subcellularLocation>
</comment>
<keyword evidence="10 18" id="KW-1133">Transmembrane helix</keyword>
<evidence type="ECO:0000313" key="20">
    <source>
        <dbReference type="EMBL" id="CCO28711.1"/>
    </source>
</evidence>
<evidence type="ECO:0000256" key="12">
    <source>
        <dbReference type="ARBA" id="ARBA00023136"/>
    </source>
</evidence>
<keyword evidence="14" id="KW-0407">Ion channel</keyword>
<evidence type="ECO:0000256" key="17">
    <source>
        <dbReference type="SAM" id="MobiDB-lite"/>
    </source>
</evidence>
<feature type="transmembrane region" description="Helical" evidence="18">
    <location>
        <begin position="550"/>
        <end position="574"/>
    </location>
</feature>
<feature type="region of interest" description="Disordered" evidence="17">
    <location>
        <begin position="1048"/>
        <end position="1074"/>
    </location>
</feature>
<dbReference type="Pfam" id="PF00520">
    <property type="entry name" value="Ion_trans"/>
    <property type="match status" value="3"/>
</dbReference>
<evidence type="ECO:0000256" key="2">
    <source>
        <dbReference type="ARBA" id="ARBA00022448"/>
    </source>
</evidence>
<evidence type="ECO:0000256" key="4">
    <source>
        <dbReference type="ARBA" id="ARBA00022553"/>
    </source>
</evidence>
<dbReference type="PANTHER" id="PTHR45628">
    <property type="entry name" value="VOLTAGE-DEPENDENT CALCIUM CHANNEL TYPE A SUBUNIT ALPHA-1"/>
    <property type="match status" value="1"/>
</dbReference>
<keyword evidence="11" id="KW-0406">Ion transport</keyword>
<dbReference type="Gene3D" id="1.10.287.70">
    <property type="match status" value="3"/>
</dbReference>
<dbReference type="SUPFAM" id="SSF47473">
    <property type="entry name" value="EF-hand"/>
    <property type="match status" value="1"/>
</dbReference>
<evidence type="ECO:0000256" key="6">
    <source>
        <dbReference type="ARBA" id="ARBA00022673"/>
    </source>
</evidence>
<feature type="transmembrane region" description="Helical" evidence="18">
    <location>
        <begin position="516"/>
        <end position="538"/>
    </location>
</feature>
<feature type="transmembrane region" description="Helical" evidence="18">
    <location>
        <begin position="769"/>
        <end position="787"/>
    </location>
</feature>
<dbReference type="InterPro" id="IPR005821">
    <property type="entry name" value="Ion_trans_dom"/>
</dbReference>
<dbReference type="PROSITE" id="PS50222">
    <property type="entry name" value="EF_HAND_2"/>
    <property type="match status" value="1"/>
</dbReference>
<feature type="transmembrane region" description="Helical" evidence="18">
    <location>
        <begin position="400"/>
        <end position="421"/>
    </location>
</feature>
<dbReference type="FunFam" id="1.10.287.70:FF:000118">
    <property type="entry name" value="Calcium channel subunit Cch1"/>
    <property type="match status" value="1"/>
</dbReference>
<feature type="transmembrane region" description="Helical" evidence="18">
    <location>
        <begin position="86"/>
        <end position="111"/>
    </location>
</feature>
<keyword evidence="2" id="KW-0813">Transport</keyword>
<dbReference type="InterPro" id="IPR011992">
    <property type="entry name" value="EF-hand-dom_pair"/>
</dbReference>
<evidence type="ECO:0000256" key="10">
    <source>
        <dbReference type="ARBA" id="ARBA00022989"/>
    </source>
</evidence>
<dbReference type="InterPro" id="IPR027359">
    <property type="entry name" value="Volt_channel_dom_sf"/>
</dbReference>
<feature type="compositionally biased region" description="Polar residues" evidence="17">
    <location>
        <begin position="1056"/>
        <end position="1065"/>
    </location>
</feature>
<dbReference type="PANTHER" id="PTHR45628:SF7">
    <property type="entry name" value="VOLTAGE-DEPENDENT CALCIUM CHANNEL TYPE A SUBUNIT ALPHA-1"/>
    <property type="match status" value="1"/>
</dbReference>